<dbReference type="Proteomes" id="UP001596045">
    <property type="component" value="Unassembled WGS sequence"/>
</dbReference>
<proteinExistence type="predicted"/>
<sequence>GKLAALRQAFPQFPTDSRHIWQRPNAEFKFNGNFNFNRNRNRNRNRNPPQCSGIGLSNGGRSFIPASSPSPHQ</sequence>
<keyword evidence="3" id="KW-1185">Reference proteome</keyword>
<name>A0ABW0M679_9BURK</name>
<dbReference type="EMBL" id="JBHSMT010000010">
    <property type="protein sequence ID" value="MFC5473555.1"/>
    <property type="molecule type" value="Genomic_DNA"/>
</dbReference>
<feature type="non-terminal residue" evidence="2">
    <location>
        <position position="1"/>
    </location>
</feature>
<evidence type="ECO:0000313" key="3">
    <source>
        <dbReference type="Proteomes" id="UP001596045"/>
    </source>
</evidence>
<feature type="region of interest" description="Disordered" evidence="1">
    <location>
        <begin position="32"/>
        <end position="73"/>
    </location>
</feature>
<evidence type="ECO:0000256" key="1">
    <source>
        <dbReference type="SAM" id="MobiDB-lite"/>
    </source>
</evidence>
<organism evidence="2 3">
    <name type="scientific">Paraherbaspirillum soli</name>
    <dbReference type="NCBI Taxonomy" id="631222"/>
    <lineage>
        <taxon>Bacteria</taxon>
        <taxon>Pseudomonadati</taxon>
        <taxon>Pseudomonadota</taxon>
        <taxon>Betaproteobacteria</taxon>
        <taxon>Burkholderiales</taxon>
        <taxon>Oxalobacteraceae</taxon>
        <taxon>Paraherbaspirillum</taxon>
    </lineage>
</organism>
<comment type="caution">
    <text evidence="2">The sequence shown here is derived from an EMBL/GenBank/DDBJ whole genome shotgun (WGS) entry which is preliminary data.</text>
</comment>
<accession>A0ABW0M679</accession>
<gene>
    <name evidence="2" type="ORF">ACFPM8_06235</name>
</gene>
<dbReference type="RefSeq" id="WP_378996123.1">
    <property type="nucleotide sequence ID" value="NZ_JBHSMT010000010.1"/>
</dbReference>
<reference evidence="3" key="1">
    <citation type="journal article" date="2019" name="Int. J. Syst. Evol. Microbiol.">
        <title>The Global Catalogue of Microorganisms (GCM) 10K type strain sequencing project: providing services to taxonomists for standard genome sequencing and annotation.</title>
        <authorList>
            <consortium name="The Broad Institute Genomics Platform"/>
            <consortium name="The Broad Institute Genome Sequencing Center for Infectious Disease"/>
            <person name="Wu L."/>
            <person name="Ma J."/>
        </authorList>
    </citation>
    <scope>NUCLEOTIDE SEQUENCE [LARGE SCALE GENOMIC DNA]</scope>
    <source>
        <strain evidence="3">JCM 17066</strain>
    </source>
</reference>
<evidence type="ECO:0000313" key="2">
    <source>
        <dbReference type="EMBL" id="MFC5473555.1"/>
    </source>
</evidence>
<protein>
    <submittedName>
        <fullName evidence="2">Uncharacterized protein</fullName>
    </submittedName>
</protein>